<dbReference type="PRINTS" id="PR00786">
    <property type="entry name" value="NEPRILYSIN"/>
</dbReference>
<dbReference type="AlphaFoldDB" id="A0A2B4SCF1"/>
<dbReference type="PANTHER" id="PTHR11733">
    <property type="entry name" value="ZINC METALLOPROTEASE FAMILY M13 NEPRILYSIN-RELATED"/>
    <property type="match status" value="1"/>
</dbReference>
<evidence type="ECO:0000256" key="4">
    <source>
        <dbReference type="ARBA" id="ARBA00022723"/>
    </source>
</evidence>
<gene>
    <name evidence="11" type="primary">Ece1</name>
    <name evidence="11" type="ORF">AWC38_SpisGene9061</name>
</gene>
<dbReference type="PROSITE" id="PS51885">
    <property type="entry name" value="NEPRILYSIN"/>
    <property type="match status" value="1"/>
</dbReference>
<dbReference type="PANTHER" id="PTHR11733:SF167">
    <property type="entry name" value="FI17812P1-RELATED"/>
    <property type="match status" value="1"/>
</dbReference>
<protein>
    <submittedName>
        <fullName evidence="11">Endothelin-converting enzyme 1</fullName>
    </submittedName>
</protein>
<evidence type="ECO:0000313" key="12">
    <source>
        <dbReference type="Proteomes" id="UP000225706"/>
    </source>
</evidence>
<dbReference type="GO" id="GO:0004222">
    <property type="term" value="F:metalloendopeptidase activity"/>
    <property type="evidence" value="ECO:0007669"/>
    <property type="project" value="InterPro"/>
</dbReference>
<evidence type="ECO:0000259" key="9">
    <source>
        <dbReference type="Pfam" id="PF01431"/>
    </source>
</evidence>
<dbReference type="SUPFAM" id="SSF55486">
    <property type="entry name" value="Metalloproteases ('zincins'), catalytic domain"/>
    <property type="match status" value="1"/>
</dbReference>
<organism evidence="11 12">
    <name type="scientific">Stylophora pistillata</name>
    <name type="common">Smooth cauliflower coral</name>
    <dbReference type="NCBI Taxonomy" id="50429"/>
    <lineage>
        <taxon>Eukaryota</taxon>
        <taxon>Metazoa</taxon>
        <taxon>Cnidaria</taxon>
        <taxon>Anthozoa</taxon>
        <taxon>Hexacorallia</taxon>
        <taxon>Scleractinia</taxon>
        <taxon>Astrocoeniina</taxon>
        <taxon>Pocilloporidae</taxon>
        <taxon>Stylophora</taxon>
    </lineage>
</organism>
<keyword evidence="12" id="KW-1185">Reference proteome</keyword>
<accession>A0A2B4SCF1</accession>
<sequence>MKTILGLAIIACVVFEASLTVIDTNSETGKSASRDQASDEEILIILGNVFPPSQPESKPQPFKPNKSYKKIPKCMKKECIKESDSMSHLMDTSVEPCEDFYQFACGGWLKKDLPDDHAQWSVFTRLNEEEENLLKRLIEGQKNSDNSVGKLVYNWYAACMDENERDRLGANPLLELIHSTMGEKFKPFVPNKFSDKDWILEDVLGIIHSSLNVFPFFKINLGIDPRNSSSPTHLSIDAAKPMMRLHDSHLSQEEHDVLVSKAYMVLMANLAKLLGALDYQEANSIVQELREILLLEVDLIKAMKIEVKKEERGNKWTLLDFQENLPEFKWSRYFTKLTEGLSNNNSFSESEVVFVEAPVYLAKVVKILKNRPLGVVANYITWLIIHEYGPYLSTKFHDAYLTFAQMAYGIKRGSALWRRCVRGTTKSVDMGVSMLFVTDRESEFTNGSMHHADQMIENIRGAFIENLKSVNWMDHETKQAAKEKAEAMIQQIGYPPFITNLTLLEQYFSGLEANPKTFFKNRLKENKIRLKNTLASRGQPLSRFRWDMLPTESNAYYSVESNKIVVPAAILRPPFYHIASTHAQNFGGIGFVVGHELTHAFDSQGAMFDGNGNLRNWWDQASYAKFVKKEGCMKREYEQYSVQGRPLNGLKTLGENIADNGGLKLAYEAYHKWSDEHDHDSTLPKLGLTPNQLFFLSFAQIWCEKTTPSFALTDLQVDVHSPGRFRVDVTLKNSQAFAKAYGCQVGSPMNPEDKCAIW</sequence>
<feature type="domain" description="Peptidase M13 C-terminal" evidence="9">
    <location>
        <begin position="554"/>
        <end position="756"/>
    </location>
</feature>
<evidence type="ECO:0000256" key="2">
    <source>
        <dbReference type="ARBA" id="ARBA00007357"/>
    </source>
</evidence>
<keyword evidence="3" id="KW-0645">Protease</keyword>
<dbReference type="Gene3D" id="1.10.1380.10">
    <property type="entry name" value="Neutral endopeptidase , domain2"/>
    <property type="match status" value="1"/>
</dbReference>
<keyword evidence="8" id="KW-0732">Signal</keyword>
<dbReference type="OrthoDB" id="6475849at2759"/>
<dbReference type="GO" id="GO:0005886">
    <property type="term" value="C:plasma membrane"/>
    <property type="evidence" value="ECO:0007669"/>
    <property type="project" value="TreeGrafter"/>
</dbReference>
<dbReference type="InterPro" id="IPR018497">
    <property type="entry name" value="Peptidase_M13_C"/>
</dbReference>
<dbReference type="InterPro" id="IPR000718">
    <property type="entry name" value="Peptidase_M13"/>
</dbReference>
<dbReference type="InterPro" id="IPR024079">
    <property type="entry name" value="MetalloPept_cat_dom_sf"/>
</dbReference>
<feature type="signal peptide" evidence="8">
    <location>
        <begin position="1"/>
        <end position="19"/>
    </location>
</feature>
<dbReference type="EMBL" id="LSMT01000130">
    <property type="protein sequence ID" value="PFX26268.1"/>
    <property type="molecule type" value="Genomic_DNA"/>
</dbReference>
<dbReference type="GO" id="GO:0016485">
    <property type="term" value="P:protein processing"/>
    <property type="evidence" value="ECO:0007669"/>
    <property type="project" value="TreeGrafter"/>
</dbReference>
<dbReference type="GO" id="GO:0046872">
    <property type="term" value="F:metal ion binding"/>
    <property type="evidence" value="ECO:0007669"/>
    <property type="project" value="UniProtKB-KW"/>
</dbReference>
<feature type="domain" description="Peptidase M13 N-terminal" evidence="10">
    <location>
        <begin position="96"/>
        <end position="495"/>
    </location>
</feature>
<dbReference type="Gene3D" id="3.40.390.10">
    <property type="entry name" value="Collagenase (Catalytic Domain)"/>
    <property type="match status" value="1"/>
</dbReference>
<evidence type="ECO:0000256" key="5">
    <source>
        <dbReference type="ARBA" id="ARBA00022801"/>
    </source>
</evidence>
<keyword evidence="6" id="KW-0862">Zinc</keyword>
<evidence type="ECO:0000256" key="8">
    <source>
        <dbReference type="SAM" id="SignalP"/>
    </source>
</evidence>
<reference evidence="12" key="1">
    <citation type="journal article" date="2017" name="bioRxiv">
        <title>Comparative analysis of the genomes of Stylophora pistillata and Acropora digitifera provides evidence for extensive differences between species of corals.</title>
        <authorList>
            <person name="Voolstra C.R."/>
            <person name="Li Y."/>
            <person name="Liew Y.J."/>
            <person name="Baumgarten S."/>
            <person name="Zoccola D."/>
            <person name="Flot J.-F."/>
            <person name="Tambutte S."/>
            <person name="Allemand D."/>
            <person name="Aranda M."/>
        </authorList>
    </citation>
    <scope>NUCLEOTIDE SEQUENCE [LARGE SCALE GENOMIC DNA]</scope>
</reference>
<keyword evidence="4" id="KW-0479">Metal-binding</keyword>
<evidence type="ECO:0000256" key="3">
    <source>
        <dbReference type="ARBA" id="ARBA00022670"/>
    </source>
</evidence>
<keyword evidence="5" id="KW-0378">Hydrolase</keyword>
<comment type="cofactor">
    <cofactor evidence="1">
        <name>Zn(2+)</name>
        <dbReference type="ChEBI" id="CHEBI:29105"/>
    </cofactor>
</comment>
<dbReference type="InterPro" id="IPR042089">
    <property type="entry name" value="Peptidase_M13_dom_2"/>
</dbReference>
<evidence type="ECO:0000259" key="10">
    <source>
        <dbReference type="Pfam" id="PF05649"/>
    </source>
</evidence>
<evidence type="ECO:0000256" key="7">
    <source>
        <dbReference type="ARBA" id="ARBA00023049"/>
    </source>
</evidence>
<comment type="similarity">
    <text evidence="2">Belongs to the peptidase M13 family.</text>
</comment>
<keyword evidence="7" id="KW-0482">Metalloprotease</keyword>
<evidence type="ECO:0000256" key="6">
    <source>
        <dbReference type="ARBA" id="ARBA00022833"/>
    </source>
</evidence>
<dbReference type="Pfam" id="PF01431">
    <property type="entry name" value="Peptidase_M13"/>
    <property type="match status" value="1"/>
</dbReference>
<proteinExistence type="inferred from homology"/>
<dbReference type="Proteomes" id="UP000225706">
    <property type="component" value="Unassembled WGS sequence"/>
</dbReference>
<dbReference type="Pfam" id="PF05649">
    <property type="entry name" value="Peptidase_M13_N"/>
    <property type="match status" value="1"/>
</dbReference>
<evidence type="ECO:0000256" key="1">
    <source>
        <dbReference type="ARBA" id="ARBA00001947"/>
    </source>
</evidence>
<comment type="caution">
    <text evidence="11">The sequence shown here is derived from an EMBL/GenBank/DDBJ whole genome shotgun (WGS) entry which is preliminary data.</text>
</comment>
<name>A0A2B4SCF1_STYPI</name>
<dbReference type="InterPro" id="IPR008753">
    <property type="entry name" value="Peptidase_M13_N"/>
</dbReference>
<feature type="chain" id="PRO_5012134563" evidence="8">
    <location>
        <begin position="20"/>
        <end position="758"/>
    </location>
</feature>
<evidence type="ECO:0000313" key="11">
    <source>
        <dbReference type="EMBL" id="PFX26268.1"/>
    </source>
</evidence>
<dbReference type="CDD" id="cd08662">
    <property type="entry name" value="M13"/>
    <property type="match status" value="1"/>
</dbReference>